<dbReference type="Proteomes" id="UP000298663">
    <property type="component" value="Unassembled WGS sequence"/>
</dbReference>
<comment type="caution">
    <text evidence="1">The sequence shown here is derived from an EMBL/GenBank/DDBJ whole genome shotgun (WGS) entry which is preliminary data.</text>
</comment>
<reference evidence="1 2" key="1">
    <citation type="journal article" date="2015" name="Genome Biol.">
        <title>Comparative genomics of Steinernema reveals deeply conserved gene regulatory networks.</title>
        <authorList>
            <person name="Dillman A.R."/>
            <person name="Macchietto M."/>
            <person name="Porter C.F."/>
            <person name="Rogers A."/>
            <person name="Williams B."/>
            <person name="Antoshechkin I."/>
            <person name="Lee M.M."/>
            <person name="Goodwin Z."/>
            <person name="Lu X."/>
            <person name="Lewis E.E."/>
            <person name="Goodrich-Blair H."/>
            <person name="Stock S.P."/>
            <person name="Adams B.J."/>
            <person name="Sternberg P.W."/>
            <person name="Mortazavi A."/>
        </authorList>
    </citation>
    <scope>NUCLEOTIDE SEQUENCE [LARGE SCALE GENOMIC DNA]</scope>
    <source>
        <strain evidence="1 2">ALL</strain>
    </source>
</reference>
<proteinExistence type="predicted"/>
<evidence type="ECO:0000313" key="1">
    <source>
        <dbReference type="EMBL" id="TKR86845.1"/>
    </source>
</evidence>
<dbReference type="AlphaFoldDB" id="A0A4V6A4G4"/>
<keyword evidence="2" id="KW-1185">Reference proteome</keyword>
<gene>
    <name evidence="1" type="ORF">L596_011354</name>
</gene>
<dbReference type="EMBL" id="AZBU02000003">
    <property type="protein sequence ID" value="TKR86845.1"/>
    <property type="molecule type" value="Genomic_DNA"/>
</dbReference>
<accession>A0A4V6A4G4</accession>
<organism evidence="1 2">
    <name type="scientific">Steinernema carpocapsae</name>
    <name type="common">Entomopathogenic nematode</name>
    <dbReference type="NCBI Taxonomy" id="34508"/>
    <lineage>
        <taxon>Eukaryota</taxon>
        <taxon>Metazoa</taxon>
        <taxon>Ecdysozoa</taxon>
        <taxon>Nematoda</taxon>
        <taxon>Chromadorea</taxon>
        <taxon>Rhabditida</taxon>
        <taxon>Tylenchina</taxon>
        <taxon>Panagrolaimomorpha</taxon>
        <taxon>Strongyloidoidea</taxon>
        <taxon>Steinernematidae</taxon>
        <taxon>Steinernema</taxon>
    </lineage>
</organism>
<reference evidence="1 2" key="2">
    <citation type="journal article" date="2019" name="G3 (Bethesda)">
        <title>Hybrid Assembly of the Genome of the Entomopathogenic Nematode Steinernema carpocapsae Identifies the X-Chromosome.</title>
        <authorList>
            <person name="Serra L."/>
            <person name="Macchietto M."/>
            <person name="Macias-Munoz A."/>
            <person name="McGill C.J."/>
            <person name="Rodriguez I.M."/>
            <person name="Rodriguez B."/>
            <person name="Murad R."/>
            <person name="Mortazavi A."/>
        </authorList>
    </citation>
    <scope>NUCLEOTIDE SEQUENCE [LARGE SCALE GENOMIC DNA]</scope>
    <source>
        <strain evidence="1 2">ALL</strain>
    </source>
</reference>
<protein>
    <submittedName>
        <fullName evidence="1">Uncharacterized protein</fullName>
    </submittedName>
</protein>
<sequence>MKTRVDVCSSSSVEDARNLLAQLYKPFTINGTRTSLILGNIHTIWNALDSPIPTLISNEDAEIARSDLMLGLRLMGKEKNSRAIMADVQKLLEHGYPAETVLLCKWLDAAFKPQAPHKRFVDLPYRYLFLLARELAKSPRLFERPTTQFDENKGDHLASHDHFLKVLPKIMDWDDDWKKRMWTPYGDLKMALSLIAKVYAECKLKRGEARRLHWKSLGVYRQEFANIVSDWERSAGTSFLRAGEVWFVSDSWSNVPVHYAKVKDIHRGTPRIDLVVCNFDSSNNNLLG</sequence>
<name>A0A4V6A4G4_STECR</name>
<evidence type="ECO:0000313" key="2">
    <source>
        <dbReference type="Proteomes" id="UP000298663"/>
    </source>
</evidence>